<name>A0AAI9ZF80_9PEZI</name>
<accession>A0AAI9ZF80</accession>
<comment type="caution">
    <text evidence="2">The sequence shown here is derived from an EMBL/GenBank/DDBJ whole genome shotgun (WGS) entry which is preliminary data.</text>
</comment>
<keyword evidence="3" id="KW-1185">Reference proteome</keyword>
<keyword evidence="1" id="KW-0732">Signal</keyword>
<gene>
    <name evidence="2" type="ORF">BDP81DRAFT_439590</name>
</gene>
<dbReference type="AlphaFoldDB" id="A0AAI9ZF80"/>
<evidence type="ECO:0000313" key="3">
    <source>
        <dbReference type="Proteomes" id="UP001243989"/>
    </source>
</evidence>
<feature type="signal peptide" evidence="1">
    <location>
        <begin position="1"/>
        <end position="18"/>
    </location>
</feature>
<evidence type="ECO:0000313" key="2">
    <source>
        <dbReference type="EMBL" id="KAK1623449.1"/>
    </source>
</evidence>
<sequence>MVAALNLLTCTVLDCCLCANDNFDLCQACYSNGSRCLSPSHDMALLQPAMNQDLSPETPIINLYPNWENETVQFVTRSQLSGGKYTLFGCDHCGEAIRQGNCYRKFPPTAFKGPCN</sequence>
<reference evidence="2" key="1">
    <citation type="submission" date="2021-06" db="EMBL/GenBank/DDBJ databases">
        <title>Comparative genomics, transcriptomics and evolutionary studies reveal genomic signatures of adaptation to plant cell wall in hemibiotrophic fungi.</title>
        <authorList>
            <consortium name="DOE Joint Genome Institute"/>
            <person name="Baroncelli R."/>
            <person name="Diaz J.F."/>
            <person name="Benocci T."/>
            <person name="Peng M."/>
            <person name="Battaglia E."/>
            <person name="Haridas S."/>
            <person name="Andreopoulos W."/>
            <person name="Labutti K."/>
            <person name="Pangilinan J."/>
            <person name="Floch G.L."/>
            <person name="Makela M.R."/>
            <person name="Henrissat B."/>
            <person name="Grigoriev I.V."/>
            <person name="Crouch J.A."/>
            <person name="De Vries R.P."/>
            <person name="Sukno S.A."/>
            <person name="Thon M.R."/>
        </authorList>
    </citation>
    <scope>NUCLEOTIDE SEQUENCE</scope>
    <source>
        <strain evidence="2">CBS 102054</strain>
    </source>
</reference>
<feature type="chain" id="PRO_5042565806" evidence="1">
    <location>
        <begin position="19"/>
        <end position="116"/>
    </location>
</feature>
<dbReference type="RefSeq" id="XP_060439444.1">
    <property type="nucleotide sequence ID" value="XM_060591418.1"/>
</dbReference>
<proteinExistence type="predicted"/>
<protein>
    <submittedName>
        <fullName evidence="2">Uncharacterized protein</fullName>
    </submittedName>
</protein>
<dbReference type="GeneID" id="85476280"/>
<dbReference type="Proteomes" id="UP001243989">
    <property type="component" value="Unassembled WGS sequence"/>
</dbReference>
<dbReference type="EMBL" id="JAHMHQ010000029">
    <property type="protein sequence ID" value="KAK1623449.1"/>
    <property type="molecule type" value="Genomic_DNA"/>
</dbReference>
<evidence type="ECO:0000256" key="1">
    <source>
        <dbReference type="SAM" id="SignalP"/>
    </source>
</evidence>
<organism evidence="2 3">
    <name type="scientific">Colletotrichum phormii</name>
    <dbReference type="NCBI Taxonomy" id="359342"/>
    <lineage>
        <taxon>Eukaryota</taxon>
        <taxon>Fungi</taxon>
        <taxon>Dikarya</taxon>
        <taxon>Ascomycota</taxon>
        <taxon>Pezizomycotina</taxon>
        <taxon>Sordariomycetes</taxon>
        <taxon>Hypocreomycetidae</taxon>
        <taxon>Glomerellales</taxon>
        <taxon>Glomerellaceae</taxon>
        <taxon>Colletotrichum</taxon>
        <taxon>Colletotrichum acutatum species complex</taxon>
    </lineage>
</organism>